<dbReference type="Proteomes" id="UP000722750">
    <property type="component" value="Unassembled WGS sequence"/>
</dbReference>
<feature type="transmembrane region" description="Helical" evidence="2">
    <location>
        <begin position="12"/>
        <end position="34"/>
    </location>
</feature>
<dbReference type="PROSITE" id="PS50846">
    <property type="entry name" value="HMA_2"/>
    <property type="match status" value="1"/>
</dbReference>
<dbReference type="InterPro" id="IPR036163">
    <property type="entry name" value="HMA_dom_sf"/>
</dbReference>
<accession>A0A942A417</accession>
<keyword evidence="1" id="KW-0479">Metal-binding</keyword>
<proteinExistence type="predicted"/>
<evidence type="ECO:0000256" key="1">
    <source>
        <dbReference type="ARBA" id="ARBA00022723"/>
    </source>
</evidence>
<name>A0A942A417_9BACT</name>
<evidence type="ECO:0000313" key="5">
    <source>
        <dbReference type="Proteomes" id="UP000722750"/>
    </source>
</evidence>
<protein>
    <recommendedName>
        <fullName evidence="3">HMA domain-containing protein</fullName>
    </recommendedName>
</protein>
<feature type="domain" description="HMA" evidence="3">
    <location>
        <begin position="40"/>
        <end position="106"/>
    </location>
</feature>
<sequence length="108" mass="11452">MFTNKYKYLSIGYLSIMSVVFIIAMNVCSGLVYAGHEDGEEVVLNVEGMTCGGCEDVVKSHLLKVDGVKDASADCKKGKAVVKVEGGKAKADELIRAVEKAGFTASKS</sequence>
<dbReference type="AlphaFoldDB" id="A0A942A417"/>
<dbReference type="InterPro" id="IPR006121">
    <property type="entry name" value="HMA_dom"/>
</dbReference>
<dbReference type="Pfam" id="PF00403">
    <property type="entry name" value="HMA"/>
    <property type="match status" value="1"/>
</dbReference>
<dbReference type="FunFam" id="3.30.70.100:FF:000001">
    <property type="entry name" value="ATPase copper transporting beta"/>
    <property type="match status" value="1"/>
</dbReference>
<reference evidence="4" key="1">
    <citation type="journal article" date="2021" name="ISME J.">
        <title>Fine-scale metabolic discontinuity in a stratified prokaryote microbiome of a Red Sea deep halocline.</title>
        <authorList>
            <person name="Michoud G."/>
            <person name="Ngugi D.K."/>
            <person name="Barozzi A."/>
            <person name="Merlino G."/>
            <person name="Calleja M.L."/>
            <person name="Delgado-Huertas A."/>
            <person name="Moran X.A.G."/>
            <person name="Daffonchio D."/>
        </authorList>
    </citation>
    <scope>NUCLEOTIDE SEQUENCE</scope>
    <source>
        <strain evidence="4">SuakinDeep_MAG55_1</strain>
    </source>
</reference>
<dbReference type="Gene3D" id="3.30.70.100">
    <property type="match status" value="1"/>
</dbReference>
<comment type="caution">
    <text evidence="4">The sequence shown here is derived from an EMBL/GenBank/DDBJ whole genome shotgun (WGS) entry which is preliminary data.</text>
</comment>
<evidence type="ECO:0000256" key="2">
    <source>
        <dbReference type="SAM" id="Phobius"/>
    </source>
</evidence>
<dbReference type="EMBL" id="JAANXD010000100">
    <property type="protein sequence ID" value="MBS1259666.1"/>
    <property type="molecule type" value="Genomic_DNA"/>
</dbReference>
<keyword evidence="2" id="KW-0472">Membrane</keyword>
<gene>
    <name evidence="4" type="ORF">MAG551_02741</name>
</gene>
<keyword evidence="2" id="KW-0812">Transmembrane</keyword>
<organism evidence="4 5">
    <name type="scientific">Candidatus Scalindua arabica</name>
    <dbReference type="NCBI Taxonomy" id="1127984"/>
    <lineage>
        <taxon>Bacteria</taxon>
        <taxon>Pseudomonadati</taxon>
        <taxon>Planctomycetota</taxon>
        <taxon>Candidatus Brocadiia</taxon>
        <taxon>Candidatus Brocadiales</taxon>
        <taxon>Candidatus Scalinduaceae</taxon>
        <taxon>Candidatus Scalindua</taxon>
    </lineage>
</organism>
<evidence type="ECO:0000259" key="3">
    <source>
        <dbReference type="PROSITE" id="PS50846"/>
    </source>
</evidence>
<dbReference type="PRINTS" id="PR00946">
    <property type="entry name" value="HGSCAVENGER"/>
</dbReference>
<dbReference type="CDD" id="cd00371">
    <property type="entry name" value="HMA"/>
    <property type="match status" value="1"/>
</dbReference>
<dbReference type="SUPFAM" id="SSF55008">
    <property type="entry name" value="HMA, heavy metal-associated domain"/>
    <property type="match status" value="1"/>
</dbReference>
<keyword evidence="2" id="KW-1133">Transmembrane helix</keyword>
<dbReference type="InterPro" id="IPR001802">
    <property type="entry name" value="MerP/CopZ"/>
</dbReference>
<dbReference type="GO" id="GO:0046872">
    <property type="term" value="F:metal ion binding"/>
    <property type="evidence" value="ECO:0007669"/>
    <property type="project" value="UniProtKB-KW"/>
</dbReference>
<evidence type="ECO:0000313" key="4">
    <source>
        <dbReference type="EMBL" id="MBS1259666.1"/>
    </source>
</evidence>